<comment type="caution">
    <text evidence="2">The sequence shown here is derived from an EMBL/GenBank/DDBJ whole genome shotgun (WGS) entry which is preliminary data.</text>
</comment>
<keyword evidence="3" id="KW-1185">Reference proteome</keyword>
<dbReference type="EMBL" id="JBBNFP010000017">
    <property type="protein sequence ID" value="MEQ2486615.1"/>
    <property type="molecule type" value="Genomic_DNA"/>
</dbReference>
<evidence type="ECO:0000313" key="3">
    <source>
        <dbReference type="Proteomes" id="UP001487296"/>
    </source>
</evidence>
<sequence length="172" mass="19149">MITLPHRWRQLPAEKLSSKVLGLLIALVILLFALFGLVGYNRPYDEDPNFVAPLFTDVLIVFMELLVVLAMGCAVWSMTRSLKVRGKSEAYENNVPIKKIGYVVSWGTAALLLLSFLLGSAHSMVINGVEYTDEFWLKTADMLIVSSLVLIVVAIGAMAYGATNFMRRDHVR</sequence>
<evidence type="ECO:0008006" key="4">
    <source>
        <dbReference type="Google" id="ProtNLM"/>
    </source>
</evidence>
<keyword evidence="1" id="KW-0812">Transmembrane</keyword>
<feature type="transmembrane region" description="Helical" evidence="1">
    <location>
        <begin position="100"/>
        <end position="122"/>
    </location>
</feature>
<keyword evidence="1" id="KW-0472">Membrane</keyword>
<evidence type="ECO:0000313" key="2">
    <source>
        <dbReference type="EMBL" id="MEQ2486615.1"/>
    </source>
</evidence>
<feature type="transmembrane region" description="Helical" evidence="1">
    <location>
        <begin position="58"/>
        <end position="79"/>
    </location>
</feature>
<evidence type="ECO:0000256" key="1">
    <source>
        <dbReference type="SAM" id="Phobius"/>
    </source>
</evidence>
<dbReference type="RefSeq" id="WP_215759692.1">
    <property type="nucleotide sequence ID" value="NZ_JAHKBE010000017.1"/>
</dbReference>
<reference evidence="2 3" key="1">
    <citation type="submission" date="2024-04" db="EMBL/GenBank/DDBJ databases">
        <title>Human intestinal bacterial collection.</title>
        <authorList>
            <person name="Pauvert C."/>
            <person name="Hitch T.C.A."/>
            <person name="Clavel T."/>
        </authorList>
    </citation>
    <scope>NUCLEOTIDE SEQUENCE [LARGE SCALE GENOMIC DNA]</scope>
    <source>
        <strain evidence="2 3">CLA-AA-H145</strain>
    </source>
</reference>
<feature type="transmembrane region" description="Helical" evidence="1">
    <location>
        <begin position="20"/>
        <end position="38"/>
    </location>
</feature>
<proteinExistence type="predicted"/>
<dbReference type="Proteomes" id="UP001487296">
    <property type="component" value="Unassembled WGS sequence"/>
</dbReference>
<keyword evidence="1" id="KW-1133">Transmembrane helix</keyword>
<organism evidence="2 3">
    <name type="scientific">Hallella faecis</name>
    <dbReference type="NCBI Taxonomy" id="2841596"/>
    <lineage>
        <taxon>Bacteria</taxon>
        <taxon>Pseudomonadati</taxon>
        <taxon>Bacteroidota</taxon>
        <taxon>Bacteroidia</taxon>
        <taxon>Bacteroidales</taxon>
        <taxon>Prevotellaceae</taxon>
        <taxon>Hallella</taxon>
    </lineage>
</organism>
<name>A0ABV1FQL2_9BACT</name>
<feature type="transmembrane region" description="Helical" evidence="1">
    <location>
        <begin position="142"/>
        <end position="162"/>
    </location>
</feature>
<protein>
    <recommendedName>
        <fullName evidence="4">DUF2975 domain-containing protein</fullName>
    </recommendedName>
</protein>
<gene>
    <name evidence="2" type="ORF">AAAT34_06045</name>
</gene>
<accession>A0ABV1FQL2</accession>